<sequence>MRITLIIGADGASFAHDLATQLDPGELTVIAPTVRDHWSAWLKACPDLDALLGTPGVTPTYGVADQLRSIEYSPEWQRTSDQVVAHRLVRSELIGTGFRLSDATLAAATRADLPYRLLPMSDDRAELHVVVGEDQPRAIHVDEYLADPGAHTPTETVLVAEAWSVSPAVTAVLEQTDVLVLGPSSRTLAIDPVLRTPGLLDAVRDDLPVLVVDHADTAPADLVRVAGLRAADPGVAEPVPADAAAVVHRARSVVVS</sequence>
<dbReference type="InterPro" id="IPR038136">
    <property type="entry name" value="CofD-like_dom_sf"/>
</dbReference>
<name>A0ABY5MBM2_9ACTN</name>
<keyword evidence="2" id="KW-0460">Magnesium</keyword>
<dbReference type="Proteomes" id="UP001316184">
    <property type="component" value="Chromosome"/>
</dbReference>
<gene>
    <name evidence="3" type="ORF">NQV15_04400</name>
</gene>
<keyword evidence="4" id="KW-1185">Reference proteome</keyword>
<dbReference type="EMBL" id="CP102173">
    <property type="protein sequence ID" value="UUP14559.1"/>
    <property type="molecule type" value="Genomic_DNA"/>
</dbReference>
<dbReference type="Gene3D" id="3.40.50.10680">
    <property type="entry name" value="CofD-like domains"/>
    <property type="match status" value="1"/>
</dbReference>
<keyword evidence="1 3" id="KW-0808">Transferase</keyword>
<evidence type="ECO:0000313" key="4">
    <source>
        <dbReference type="Proteomes" id="UP001316184"/>
    </source>
</evidence>
<dbReference type="PANTHER" id="PTHR43007:SF1">
    <property type="entry name" value="2-PHOSPHO-L-LACTATE TRANSFERASE"/>
    <property type="match status" value="1"/>
</dbReference>
<dbReference type="SUPFAM" id="SSF142338">
    <property type="entry name" value="CofD-like"/>
    <property type="match status" value="1"/>
</dbReference>
<dbReference type="InterPro" id="IPR010115">
    <property type="entry name" value="FbiA/CofD"/>
</dbReference>
<organism evidence="3 4">
    <name type="scientific">Aeromicrobium wangtongii</name>
    <dbReference type="NCBI Taxonomy" id="2969247"/>
    <lineage>
        <taxon>Bacteria</taxon>
        <taxon>Bacillati</taxon>
        <taxon>Actinomycetota</taxon>
        <taxon>Actinomycetes</taxon>
        <taxon>Propionibacteriales</taxon>
        <taxon>Nocardioidaceae</taxon>
        <taxon>Aeromicrobium</taxon>
    </lineage>
</organism>
<reference evidence="3 4" key="1">
    <citation type="submission" date="2022-08" db="EMBL/GenBank/DDBJ databases">
        <title>novel species in genus Aeromicrobium.</title>
        <authorList>
            <person name="Ye L."/>
        </authorList>
    </citation>
    <scope>NUCLEOTIDE SEQUENCE [LARGE SCALE GENOMIC DNA]</scope>
    <source>
        <strain evidence="4">zg-Y1379</strain>
    </source>
</reference>
<evidence type="ECO:0000313" key="3">
    <source>
        <dbReference type="EMBL" id="UUP14559.1"/>
    </source>
</evidence>
<dbReference type="PANTHER" id="PTHR43007">
    <property type="entry name" value="2-PHOSPHO-L-LACTATE TRANSFERASE"/>
    <property type="match status" value="1"/>
</dbReference>
<accession>A0ABY5MBM2</accession>
<evidence type="ECO:0000256" key="2">
    <source>
        <dbReference type="ARBA" id="ARBA00022842"/>
    </source>
</evidence>
<protein>
    <submittedName>
        <fullName evidence="3">2-phospho-L-lactate transferase CofD family protein</fullName>
    </submittedName>
</protein>
<dbReference type="Pfam" id="PF01933">
    <property type="entry name" value="CofD"/>
    <property type="match status" value="1"/>
</dbReference>
<dbReference type="GO" id="GO:0016740">
    <property type="term" value="F:transferase activity"/>
    <property type="evidence" value="ECO:0007669"/>
    <property type="project" value="UniProtKB-KW"/>
</dbReference>
<proteinExistence type="predicted"/>
<evidence type="ECO:0000256" key="1">
    <source>
        <dbReference type="ARBA" id="ARBA00022679"/>
    </source>
</evidence>
<dbReference type="RefSeq" id="WP_232398393.1">
    <property type="nucleotide sequence ID" value="NZ_CP102173.1"/>
</dbReference>
<dbReference type="InterPro" id="IPR002882">
    <property type="entry name" value="CofD"/>
</dbReference>